<organism evidence="3 4">
    <name type="scientific">Actinomadura rudentiformis</name>
    <dbReference type="NCBI Taxonomy" id="359158"/>
    <lineage>
        <taxon>Bacteria</taxon>
        <taxon>Bacillati</taxon>
        <taxon>Actinomycetota</taxon>
        <taxon>Actinomycetes</taxon>
        <taxon>Streptosporangiales</taxon>
        <taxon>Thermomonosporaceae</taxon>
        <taxon>Actinomadura</taxon>
    </lineage>
</organism>
<accession>A0A6H9Z1J0</accession>
<feature type="domain" description="RRXRR" evidence="2">
    <location>
        <begin position="40"/>
        <end position="93"/>
    </location>
</feature>
<evidence type="ECO:0000256" key="1">
    <source>
        <dbReference type="SAM" id="MobiDB-lite"/>
    </source>
</evidence>
<reference evidence="3 4" key="1">
    <citation type="submission" date="2019-09" db="EMBL/GenBank/DDBJ databases">
        <title>Actinomadura physcomitrii sp. nov., a novel actinomycete isolated from moss [Physcomitrium sphaericum (Ludw) Fuernr].</title>
        <authorList>
            <person name="Zhuang X."/>
            <person name="Liu C."/>
        </authorList>
    </citation>
    <scope>NUCLEOTIDE SEQUENCE [LARGE SCALE GENOMIC DNA]</scope>
    <source>
        <strain evidence="3 4">HMC1</strain>
    </source>
</reference>
<name>A0A6H9Z1J0_9ACTN</name>
<evidence type="ECO:0000259" key="2">
    <source>
        <dbReference type="Pfam" id="PF14239"/>
    </source>
</evidence>
<keyword evidence="4" id="KW-1185">Reference proteome</keyword>
<proteinExistence type="predicted"/>
<feature type="region of interest" description="Disordered" evidence="1">
    <location>
        <begin position="1"/>
        <end position="20"/>
    </location>
</feature>
<evidence type="ECO:0000313" key="3">
    <source>
        <dbReference type="EMBL" id="KAB2350425.1"/>
    </source>
</evidence>
<dbReference type="Pfam" id="PF14239">
    <property type="entry name" value="RRXRR"/>
    <property type="match status" value="1"/>
</dbReference>
<comment type="caution">
    <text evidence="3">The sequence shown here is derived from an EMBL/GenBank/DDBJ whole genome shotgun (WGS) entry which is preliminary data.</text>
</comment>
<sequence length="174" mass="19329">MPLWSNAPRSAGRGRPRWSGWALFDQPKPTRIKEEPVLPAARFDNLARPQRWLAPSFKHRVDTTVSWVDRLSRWAPVRAVRVEHVAFDTHLLRLGPGRPLPGSGFLPGLKTRASAGGTGEPTVGRLHCQRRRASPTQISLKPVRSSCLPGFSRRSPRMSASLWARSGAGAEFEP</sequence>
<dbReference type="AlphaFoldDB" id="A0A6H9Z1J0"/>
<evidence type="ECO:0000313" key="4">
    <source>
        <dbReference type="Proteomes" id="UP000468735"/>
    </source>
</evidence>
<protein>
    <recommendedName>
        <fullName evidence="2">RRXRR domain-containing protein</fullName>
    </recommendedName>
</protein>
<dbReference type="InterPro" id="IPR025938">
    <property type="entry name" value="RRXRR_dom"/>
</dbReference>
<dbReference type="Proteomes" id="UP000468735">
    <property type="component" value="Unassembled WGS sequence"/>
</dbReference>
<gene>
    <name evidence="3" type="ORF">F8566_11370</name>
</gene>
<dbReference type="OrthoDB" id="9802901at2"/>
<dbReference type="EMBL" id="WBMT01000004">
    <property type="protein sequence ID" value="KAB2350425.1"/>
    <property type="molecule type" value="Genomic_DNA"/>
</dbReference>
<dbReference type="RefSeq" id="WP_151560173.1">
    <property type="nucleotide sequence ID" value="NZ_WBMT01000004.1"/>
</dbReference>